<evidence type="ECO:0000313" key="1">
    <source>
        <dbReference type="EMBL" id="PMC65343.1"/>
    </source>
</evidence>
<proteinExistence type="predicted"/>
<keyword evidence="2" id="KW-1185">Reference proteome</keyword>
<name>A0A2N6T7Q1_9CORY</name>
<reference evidence="1 2" key="1">
    <citation type="submission" date="2017-09" db="EMBL/GenBank/DDBJ databases">
        <title>Bacterial strain isolated from the female urinary microbiota.</title>
        <authorList>
            <person name="Thomas-White K."/>
            <person name="Kumar N."/>
            <person name="Forster S."/>
            <person name="Putonti C."/>
            <person name="Lawley T."/>
            <person name="Wolfe A.J."/>
        </authorList>
    </citation>
    <scope>NUCLEOTIDE SEQUENCE [LARGE SCALE GENOMIC DNA]</scope>
    <source>
        <strain evidence="1 2">UMB0792</strain>
    </source>
</reference>
<sequence>MQIPFTLNACAIALANLGQHVLIGDERAQATGSSPVDGMAAFIAVKDEHASIEATFLLPGVVSQESDVLMRSNALQMSALGVCRFVFYEDRVMAKSTMFASESLTAGQVQSWWNTCLREIDTWYREIAEQGFTDVTVPVTIPEQFALNTDIYDVYKDECSPDDEFGPLVTTARVVHSMTQLTGAIPQVRTTNIGEVVEASIGGQKMDIEVIDGALRFIIGSSLQSLPGLGEALAHSINWLSMQAAAPSACIYDYGDHIEMFTRGVVDTSTGLDDGALTTAIKKWGPYVYDFNEQIFNDLQGLQSK</sequence>
<accession>A0A2N6T7Q1</accession>
<dbReference type="Proteomes" id="UP000235836">
    <property type="component" value="Unassembled WGS sequence"/>
</dbReference>
<gene>
    <name evidence="1" type="ORF">CJ203_00180</name>
</gene>
<dbReference type="AlphaFoldDB" id="A0A2N6T7Q1"/>
<organism evidence="1 2">
    <name type="scientific">Corynebacterium tuscaniense</name>
    <dbReference type="NCBI Taxonomy" id="302449"/>
    <lineage>
        <taxon>Bacteria</taxon>
        <taxon>Bacillati</taxon>
        <taxon>Actinomycetota</taxon>
        <taxon>Actinomycetes</taxon>
        <taxon>Mycobacteriales</taxon>
        <taxon>Corynebacteriaceae</taxon>
        <taxon>Corynebacterium</taxon>
    </lineage>
</organism>
<dbReference type="EMBL" id="PNHG01000001">
    <property type="protein sequence ID" value="PMC65343.1"/>
    <property type="molecule type" value="Genomic_DNA"/>
</dbReference>
<evidence type="ECO:0000313" key="2">
    <source>
        <dbReference type="Proteomes" id="UP000235836"/>
    </source>
</evidence>
<dbReference type="RefSeq" id="WP_102723120.1">
    <property type="nucleotide sequence ID" value="NZ_PNHG01000001.1"/>
</dbReference>
<protein>
    <submittedName>
        <fullName evidence="1">Uncharacterized protein</fullName>
    </submittedName>
</protein>
<comment type="caution">
    <text evidence="1">The sequence shown here is derived from an EMBL/GenBank/DDBJ whole genome shotgun (WGS) entry which is preliminary data.</text>
</comment>